<protein>
    <recommendedName>
        <fullName evidence="3">Deacetylase sirtuin-type domain-containing protein</fullName>
    </recommendedName>
</protein>
<organism evidence="1 2">
    <name type="scientific">Candidatus Anaerostipes excrementavium</name>
    <dbReference type="NCBI Taxonomy" id="2838463"/>
    <lineage>
        <taxon>Bacteria</taxon>
        <taxon>Bacillati</taxon>
        <taxon>Bacillota</taxon>
        <taxon>Clostridia</taxon>
        <taxon>Lachnospirales</taxon>
        <taxon>Lachnospiraceae</taxon>
        <taxon>Anaerostipes</taxon>
    </lineage>
</organism>
<comment type="caution">
    <text evidence="1">The sequence shown here is derived from an EMBL/GenBank/DDBJ whole genome shotgun (WGS) entry which is preliminary data.</text>
</comment>
<accession>A0A9D2BAK0</accession>
<gene>
    <name evidence="1" type="ORF">H9735_09600</name>
</gene>
<dbReference type="Proteomes" id="UP000886721">
    <property type="component" value="Unassembled WGS sequence"/>
</dbReference>
<dbReference type="InterPro" id="IPR029035">
    <property type="entry name" value="DHS-like_NAD/FAD-binding_dom"/>
</dbReference>
<evidence type="ECO:0008006" key="3">
    <source>
        <dbReference type="Google" id="ProtNLM"/>
    </source>
</evidence>
<dbReference type="EMBL" id="DXEM01000031">
    <property type="protein sequence ID" value="HIX68352.1"/>
    <property type="molecule type" value="Genomic_DNA"/>
</dbReference>
<reference evidence="1" key="1">
    <citation type="journal article" date="2021" name="PeerJ">
        <title>Extensive microbial diversity within the chicken gut microbiome revealed by metagenomics and culture.</title>
        <authorList>
            <person name="Gilroy R."/>
            <person name="Ravi A."/>
            <person name="Getino M."/>
            <person name="Pursley I."/>
            <person name="Horton D.L."/>
            <person name="Alikhan N.F."/>
            <person name="Baker D."/>
            <person name="Gharbi K."/>
            <person name="Hall N."/>
            <person name="Watson M."/>
            <person name="Adriaenssens E.M."/>
            <person name="Foster-Nyarko E."/>
            <person name="Jarju S."/>
            <person name="Secka A."/>
            <person name="Antonio M."/>
            <person name="Oren A."/>
            <person name="Chaudhuri R.R."/>
            <person name="La Ragione R."/>
            <person name="Hildebrand F."/>
            <person name="Pallen M.J."/>
        </authorList>
    </citation>
    <scope>NUCLEOTIDE SEQUENCE</scope>
    <source>
        <strain evidence="1">CHK191-13928</strain>
    </source>
</reference>
<evidence type="ECO:0000313" key="1">
    <source>
        <dbReference type="EMBL" id="HIX68352.1"/>
    </source>
</evidence>
<sequence>MLKDYLEQIREADLVLVGIGRELRASRLVDFKKEIQSPHYQELLKKEGEEADWMRQIYERHYLLSMGDTDLYRQLEEALEGKNYFIITSNDDGLIFHSKLDKERITAPCGNGDFFQCGKPCDAQLYPAKPGLEDLIRCYEETGKIETLECPKCGEKLIFNVRTEDTKSIYVEGAYLTSWANYTKWLQGTLNKKLFILELGEGFENPGLFRWPFEKMAFYNKKAAFVRVHKSLYQIGAELKGKGTAVPMDSKEFLID</sequence>
<dbReference type="AlphaFoldDB" id="A0A9D2BAK0"/>
<reference evidence="1" key="2">
    <citation type="submission" date="2021-04" db="EMBL/GenBank/DDBJ databases">
        <authorList>
            <person name="Gilroy R."/>
        </authorList>
    </citation>
    <scope>NUCLEOTIDE SEQUENCE</scope>
    <source>
        <strain evidence="1">CHK191-13928</strain>
    </source>
</reference>
<evidence type="ECO:0000313" key="2">
    <source>
        <dbReference type="Proteomes" id="UP000886721"/>
    </source>
</evidence>
<proteinExistence type="predicted"/>
<dbReference type="SUPFAM" id="SSF52467">
    <property type="entry name" value="DHS-like NAD/FAD-binding domain"/>
    <property type="match status" value="1"/>
</dbReference>
<name>A0A9D2BAK0_9FIRM</name>